<comment type="caution">
    <text evidence="1">The sequence shown here is derived from an EMBL/GenBank/DDBJ whole genome shotgun (WGS) entry which is preliminary data.</text>
</comment>
<dbReference type="EMBL" id="LXQA010328534">
    <property type="protein sequence ID" value="MCI44282.1"/>
    <property type="molecule type" value="Genomic_DNA"/>
</dbReference>
<protein>
    <submittedName>
        <fullName evidence="1">Uncharacterized protein</fullName>
    </submittedName>
</protein>
<name>A0A392S765_9FABA</name>
<sequence>LALPDDMSPSD</sequence>
<feature type="non-terminal residue" evidence="1">
    <location>
        <position position="1"/>
    </location>
</feature>
<keyword evidence="2" id="KW-1185">Reference proteome</keyword>
<organism evidence="1 2">
    <name type="scientific">Trifolium medium</name>
    <dbReference type="NCBI Taxonomy" id="97028"/>
    <lineage>
        <taxon>Eukaryota</taxon>
        <taxon>Viridiplantae</taxon>
        <taxon>Streptophyta</taxon>
        <taxon>Embryophyta</taxon>
        <taxon>Tracheophyta</taxon>
        <taxon>Spermatophyta</taxon>
        <taxon>Magnoliopsida</taxon>
        <taxon>eudicotyledons</taxon>
        <taxon>Gunneridae</taxon>
        <taxon>Pentapetalae</taxon>
        <taxon>rosids</taxon>
        <taxon>fabids</taxon>
        <taxon>Fabales</taxon>
        <taxon>Fabaceae</taxon>
        <taxon>Papilionoideae</taxon>
        <taxon>50 kb inversion clade</taxon>
        <taxon>NPAAA clade</taxon>
        <taxon>Hologalegina</taxon>
        <taxon>IRL clade</taxon>
        <taxon>Trifolieae</taxon>
        <taxon>Trifolium</taxon>
    </lineage>
</organism>
<dbReference type="Proteomes" id="UP000265520">
    <property type="component" value="Unassembled WGS sequence"/>
</dbReference>
<evidence type="ECO:0000313" key="1">
    <source>
        <dbReference type="EMBL" id="MCI44282.1"/>
    </source>
</evidence>
<accession>A0A392S765</accession>
<reference evidence="1 2" key="1">
    <citation type="journal article" date="2018" name="Front. Plant Sci.">
        <title>Red Clover (Trifolium pratense) and Zigzag Clover (T. medium) - A Picture of Genomic Similarities and Differences.</title>
        <authorList>
            <person name="Dluhosova J."/>
            <person name="Istvanek J."/>
            <person name="Nedelnik J."/>
            <person name="Repkova J."/>
        </authorList>
    </citation>
    <scope>NUCLEOTIDE SEQUENCE [LARGE SCALE GENOMIC DNA]</scope>
    <source>
        <strain evidence="2">cv. 10/8</strain>
        <tissue evidence="1">Leaf</tissue>
    </source>
</reference>
<proteinExistence type="predicted"/>
<evidence type="ECO:0000313" key="2">
    <source>
        <dbReference type="Proteomes" id="UP000265520"/>
    </source>
</evidence>